<evidence type="ECO:0000256" key="6">
    <source>
        <dbReference type="ARBA" id="ARBA00022781"/>
    </source>
</evidence>
<dbReference type="GO" id="GO:0005886">
    <property type="term" value="C:plasma membrane"/>
    <property type="evidence" value="ECO:0007669"/>
    <property type="project" value="UniProtKB-SubCell"/>
</dbReference>
<feature type="coiled-coil region" evidence="15">
    <location>
        <begin position="46"/>
        <end position="73"/>
    </location>
</feature>
<dbReference type="NCBIfam" id="TIGR01144">
    <property type="entry name" value="ATP_synt_b"/>
    <property type="match status" value="1"/>
</dbReference>
<comment type="subunit">
    <text evidence="13">F-type ATPases have 2 components, F(1) - the catalytic core - and F(0) - the membrane proton channel. F(1) has five subunits: alpha(3), beta(3), gamma(1), delta(1), epsilon(1). F(0) has three main subunits: a(1), b(2) and c(10-14). The alpha and beta chains form an alternating ring which encloses part of the gamma chain. F(1) is attached to F(0) by a central stalk formed by the gamma and epsilon chains, while a peripheral stalk is formed by the delta and b chains.</text>
</comment>
<keyword evidence="10 13" id="KW-0066">ATP synthesis</keyword>
<accession>A0A538U491</accession>
<evidence type="ECO:0000256" key="5">
    <source>
        <dbReference type="ARBA" id="ARBA00022692"/>
    </source>
</evidence>
<evidence type="ECO:0000256" key="3">
    <source>
        <dbReference type="ARBA" id="ARBA00022475"/>
    </source>
</evidence>
<evidence type="ECO:0000256" key="11">
    <source>
        <dbReference type="ARBA" id="ARBA00025198"/>
    </source>
</evidence>
<organism evidence="16 17">
    <name type="scientific">Eiseniibacteriota bacterium</name>
    <dbReference type="NCBI Taxonomy" id="2212470"/>
    <lineage>
        <taxon>Bacteria</taxon>
        <taxon>Candidatus Eiseniibacteriota</taxon>
    </lineage>
</organism>
<dbReference type="HAMAP" id="MF_01398">
    <property type="entry name" value="ATP_synth_b_bprime"/>
    <property type="match status" value="1"/>
</dbReference>
<dbReference type="GO" id="GO:0046933">
    <property type="term" value="F:proton-transporting ATP synthase activity, rotational mechanism"/>
    <property type="evidence" value="ECO:0007669"/>
    <property type="project" value="UniProtKB-UniRule"/>
</dbReference>
<dbReference type="EMBL" id="VBPA01000186">
    <property type="protein sequence ID" value="TMQ70693.1"/>
    <property type="molecule type" value="Genomic_DNA"/>
</dbReference>
<evidence type="ECO:0000256" key="2">
    <source>
        <dbReference type="ARBA" id="ARBA00022448"/>
    </source>
</evidence>
<keyword evidence="2 13" id="KW-0813">Transport</keyword>
<dbReference type="PANTHER" id="PTHR33445:SF1">
    <property type="entry name" value="ATP SYNTHASE SUBUNIT B"/>
    <property type="match status" value="1"/>
</dbReference>
<comment type="function">
    <text evidence="13">Component of the F(0) channel, it forms part of the peripheral stalk, linking F(1) to F(0).</text>
</comment>
<evidence type="ECO:0000256" key="15">
    <source>
        <dbReference type="SAM" id="Coils"/>
    </source>
</evidence>
<evidence type="ECO:0000256" key="9">
    <source>
        <dbReference type="ARBA" id="ARBA00023136"/>
    </source>
</evidence>
<evidence type="ECO:0000256" key="14">
    <source>
        <dbReference type="RuleBase" id="RU003848"/>
    </source>
</evidence>
<dbReference type="CDD" id="cd06503">
    <property type="entry name" value="ATP-synt_Fo_b"/>
    <property type="match status" value="1"/>
</dbReference>
<dbReference type="Pfam" id="PF00430">
    <property type="entry name" value="ATP-synt_B"/>
    <property type="match status" value="1"/>
</dbReference>
<evidence type="ECO:0000256" key="8">
    <source>
        <dbReference type="ARBA" id="ARBA00023065"/>
    </source>
</evidence>
<reference evidence="16 17" key="1">
    <citation type="journal article" date="2019" name="Nat. Microbiol.">
        <title>Mediterranean grassland soil C-N compound turnover is dependent on rainfall and depth, and is mediated by genomically divergent microorganisms.</title>
        <authorList>
            <person name="Diamond S."/>
            <person name="Andeer P.F."/>
            <person name="Li Z."/>
            <person name="Crits-Christoph A."/>
            <person name="Burstein D."/>
            <person name="Anantharaman K."/>
            <person name="Lane K.R."/>
            <person name="Thomas B.C."/>
            <person name="Pan C."/>
            <person name="Northen T.R."/>
            <person name="Banfield J.F."/>
        </authorList>
    </citation>
    <scope>NUCLEOTIDE SEQUENCE [LARGE SCALE GENOMIC DNA]</scope>
    <source>
        <strain evidence="16">WS_10</strain>
    </source>
</reference>
<dbReference type="SUPFAM" id="SSF81573">
    <property type="entry name" value="F1F0 ATP synthase subunit B, membrane domain"/>
    <property type="match status" value="1"/>
</dbReference>
<evidence type="ECO:0000256" key="13">
    <source>
        <dbReference type="HAMAP-Rule" id="MF_01398"/>
    </source>
</evidence>
<keyword evidence="7 13" id="KW-1133">Transmembrane helix</keyword>
<gene>
    <name evidence="13 16" type="primary">atpF</name>
    <name evidence="16" type="ORF">E6K80_07685</name>
</gene>
<evidence type="ECO:0000256" key="12">
    <source>
        <dbReference type="ARBA" id="ARBA00037847"/>
    </source>
</evidence>
<evidence type="ECO:0000256" key="4">
    <source>
        <dbReference type="ARBA" id="ARBA00022547"/>
    </source>
</evidence>
<keyword evidence="15" id="KW-0175">Coiled coil</keyword>
<name>A0A538U491_UNCEI</name>
<dbReference type="PANTHER" id="PTHR33445">
    <property type="entry name" value="ATP SYNTHASE SUBUNIT B', CHLOROPLASTIC"/>
    <property type="match status" value="1"/>
</dbReference>
<keyword evidence="6 13" id="KW-0375">Hydrogen ion transport</keyword>
<dbReference type="InterPro" id="IPR050059">
    <property type="entry name" value="ATP_synthase_B_chain"/>
</dbReference>
<protein>
    <recommendedName>
        <fullName evidence="13">ATP synthase subunit b</fullName>
    </recommendedName>
    <alternativeName>
        <fullName evidence="13">ATP synthase F(0) sector subunit b</fullName>
    </alternativeName>
    <alternativeName>
        <fullName evidence="13">ATPase subunit I</fullName>
    </alternativeName>
    <alternativeName>
        <fullName evidence="13">F-type ATPase subunit b</fullName>
        <shortName evidence="13">F-ATPase subunit b</shortName>
    </alternativeName>
</protein>
<comment type="similarity">
    <text evidence="1 13 14">Belongs to the ATPase B chain family.</text>
</comment>
<comment type="caution">
    <text evidence="16">The sequence shown here is derived from an EMBL/GenBank/DDBJ whole genome shotgun (WGS) entry which is preliminary data.</text>
</comment>
<evidence type="ECO:0000313" key="16">
    <source>
        <dbReference type="EMBL" id="TMQ70693.1"/>
    </source>
</evidence>
<keyword evidence="4 13" id="KW-0138">CF(0)</keyword>
<proteinExistence type="inferred from homology"/>
<sequence length="162" mass="18374">MNLIDIRQVLTQIVGFLLMVWLLRRYAWGPLLGLLEARRERIAGEFKEAARQKAAANDLKARYELELRGIEARARQRLQEAMAEGQTIAAEIKAQAQADAARRMQQAADEIAREREKAKELLKEQMVALAVRAAEKILRQKLDDQGQRKLAGEFIDEVAALP</sequence>
<dbReference type="GO" id="GO:0046961">
    <property type="term" value="F:proton-transporting ATPase activity, rotational mechanism"/>
    <property type="evidence" value="ECO:0007669"/>
    <property type="project" value="TreeGrafter"/>
</dbReference>
<dbReference type="GO" id="GO:0012505">
    <property type="term" value="C:endomembrane system"/>
    <property type="evidence" value="ECO:0007669"/>
    <property type="project" value="UniProtKB-SubCell"/>
</dbReference>
<keyword evidence="9 13" id="KW-0472">Membrane</keyword>
<keyword evidence="3 13" id="KW-1003">Cell membrane</keyword>
<evidence type="ECO:0000256" key="10">
    <source>
        <dbReference type="ARBA" id="ARBA00023310"/>
    </source>
</evidence>
<dbReference type="GO" id="GO:0045259">
    <property type="term" value="C:proton-transporting ATP synthase complex"/>
    <property type="evidence" value="ECO:0007669"/>
    <property type="project" value="UniProtKB-KW"/>
</dbReference>
<evidence type="ECO:0000256" key="1">
    <source>
        <dbReference type="ARBA" id="ARBA00005513"/>
    </source>
</evidence>
<comment type="subcellular location">
    <subcellularLocation>
        <location evidence="13">Cell membrane</location>
        <topology evidence="13">Single-pass membrane protein</topology>
    </subcellularLocation>
    <subcellularLocation>
        <location evidence="12">Endomembrane system</location>
        <topology evidence="12">Single-pass membrane protein</topology>
    </subcellularLocation>
</comment>
<feature type="coiled-coil region" evidence="15">
    <location>
        <begin position="97"/>
        <end position="128"/>
    </location>
</feature>
<evidence type="ECO:0000313" key="17">
    <source>
        <dbReference type="Proteomes" id="UP000319836"/>
    </source>
</evidence>
<keyword evidence="8 13" id="KW-0406">Ion transport</keyword>
<dbReference type="AlphaFoldDB" id="A0A538U491"/>
<evidence type="ECO:0000256" key="7">
    <source>
        <dbReference type="ARBA" id="ARBA00022989"/>
    </source>
</evidence>
<dbReference type="InterPro" id="IPR002146">
    <property type="entry name" value="ATP_synth_b/b'su_bac/chlpt"/>
</dbReference>
<dbReference type="InterPro" id="IPR028987">
    <property type="entry name" value="ATP_synth_B-like_membr_sf"/>
</dbReference>
<comment type="function">
    <text evidence="11 13">F(1)F(0) ATP synthase produces ATP from ADP in the presence of a proton or sodium gradient. F-type ATPases consist of two structural domains, F(1) containing the extramembraneous catalytic core and F(0) containing the membrane proton channel, linked together by a central stalk and a peripheral stalk. During catalysis, ATP synthesis in the catalytic domain of F(1) is coupled via a rotary mechanism of the central stalk subunits to proton translocation.</text>
</comment>
<dbReference type="InterPro" id="IPR005864">
    <property type="entry name" value="ATP_synth_F0_bsu_bac"/>
</dbReference>
<dbReference type="Proteomes" id="UP000319836">
    <property type="component" value="Unassembled WGS sequence"/>
</dbReference>
<keyword evidence="5 13" id="KW-0812">Transmembrane</keyword>